<evidence type="ECO:0000256" key="4">
    <source>
        <dbReference type="ARBA" id="ARBA00022553"/>
    </source>
</evidence>
<dbReference type="Gene3D" id="1.20.120.160">
    <property type="entry name" value="HPT domain"/>
    <property type="match status" value="1"/>
</dbReference>
<organism evidence="17 18">
    <name type="scientific">Pseudomonas fluorescens</name>
    <dbReference type="NCBI Taxonomy" id="294"/>
    <lineage>
        <taxon>Bacteria</taxon>
        <taxon>Pseudomonadati</taxon>
        <taxon>Pseudomonadota</taxon>
        <taxon>Gammaproteobacteria</taxon>
        <taxon>Pseudomonadales</taxon>
        <taxon>Pseudomonadaceae</taxon>
        <taxon>Pseudomonas</taxon>
    </lineage>
</organism>
<evidence type="ECO:0000259" key="15">
    <source>
        <dbReference type="PROSITE" id="PS50851"/>
    </source>
</evidence>
<dbReference type="InterPro" id="IPR003594">
    <property type="entry name" value="HATPase_dom"/>
</dbReference>
<comment type="caution">
    <text evidence="17">The sequence shown here is derived from an EMBL/GenBank/DDBJ whole genome shotgun (WGS) entry which is preliminary data.</text>
</comment>
<dbReference type="PROSITE" id="PS50851">
    <property type="entry name" value="CHEW"/>
    <property type="match status" value="1"/>
</dbReference>
<feature type="coiled-coil region" evidence="11">
    <location>
        <begin position="224"/>
        <end position="267"/>
    </location>
</feature>
<feature type="modified residue" description="Phosphohistidine" evidence="9">
    <location>
        <position position="51"/>
    </location>
</feature>
<dbReference type="SMART" id="SM00260">
    <property type="entry name" value="CheW"/>
    <property type="match status" value="1"/>
</dbReference>
<dbReference type="SMART" id="SM00448">
    <property type="entry name" value="REC"/>
    <property type="match status" value="1"/>
</dbReference>
<dbReference type="InterPro" id="IPR036641">
    <property type="entry name" value="HPT_dom_sf"/>
</dbReference>
<evidence type="ECO:0000256" key="7">
    <source>
        <dbReference type="ARBA" id="ARBA00023012"/>
    </source>
</evidence>
<evidence type="ECO:0000313" key="17">
    <source>
        <dbReference type="EMBL" id="KJZ45340.1"/>
    </source>
</evidence>
<evidence type="ECO:0000256" key="5">
    <source>
        <dbReference type="ARBA" id="ARBA00022679"/>
    </source>
</evidence>
<dbReference type="Pfam" id="PF01584">
    <property type="entry name" value="CheW"/>
    <property type="match status" value="1"/>
</dbReference>
<dbReference type="SMART" id="SM00073">
    <property type="entry name" value="HPT"/>
    <property type="match status" value="1"/>
</dbReference>
<evidence type="ECO:0000256" key="3">
    <source>
        <dbReference type="ARBA" id="ARBA00021495"/>
    </source>
</evidence>
<evidence type="ECO:0000259" key="14">
    <source>
        <dbReference type="PROSITE" id="PS50110"/>
    </source>
</evidence>
<feature type="domain" description="HPt" evidence="16">
    <location>
        <begin position="4"/>
        <end position="108"/>
    </location>
</feature>
<feature type="region of interest" description="Disordered" evidence="12">
    <location>
        <begin position="149"/>
        <end position="177"/>
    </location>
</feature>
<gene>
    <name evidence="17" type="ORF">VC35_14825</name>
</gene>
<dbReference type="PROSITE" id="PS50109">
    <property type="entry name" value="HIS_KIN"/>
    <property type="match status" value="1"/>
</dbReference>
<reference evidence="17 18" key="1">
    <citation type="submission" date="2015-03" db="EMBL/GenBank/DDBJ databases">
        <title>Comparative genomics of Pseudomonas insights into diversity of traits involved in vanlence and defense.</title>
        <authorList>
            <person name="Qin Y."/>
        </authorList>
    </citation>
    <scope>NUCLEOTIDE SEQUENCE [LARGE SCALE GENOMIC DNA]</scope>
    <source>
        <strain evidence="17 18">C8</strain>
    </source>
</reference>
<dbReference type="SUPFAM" id="SSF50341">
    <property type="entry name" value="CheW-like"/>
    <property type="match status" value="1"/>
</dbReference>
<dbReference type="FunFam" id="3.30.565.10:FF:000016">
    <property type="entry name" value="Chemotaxis protein CheA, putative"/>
    <property type="match status" value="1"/>
</dbReference>
<dbReference type="Proteomes" id="UP000033588">
    <property type="component" value="Unassembled WGS sequence"/>
</dbReference>
<dbReference type="SUPFAM" id="SSF47226">
    <property type="entry name" value="Histidine-containing phosphotransfer domain, HPT domain"/>
    <property type="match status" value="1"/>
</dbReference>
<dbReference type="EC" id="2.7.13.3" evidence="2"/>
<dbReference type="Pfam" id="PF02518">
    <property type="entry name" value="HATPase_c"/>
    <property type="match status" value="1"/>
</dbReference>
<feature type="compositionally biased region" description="Pro residues" evidence="12">
    <location>
        <begin position="152"/>
        <end position="166"/>
    </location>
</feature>
<dbReference type="RefSeq" id="WP_046041067.1">
    <property type="nucleotide sequence ID" value="NZ_LACC01000017.1"/>
</dbReference>
<evidence type="ECO:0000256" key="11">
    <source>
        <dbReference type="SAM" id="Coils"/>
    </source>
</evidence>
<dbReference type="SMART" id="SM00387">
    <property type="entry name" value="HATPase_c"/>
    <property type="match status" value="1"/>
</dbReference>
<keyword evidence="4 10" id="KW-0597">Phosphoprotein</keyword>
<comment type="function">
    <text evidence="8">Involved in the transmission of sensory signals from the chemoreceptors to the flagellar motors. CheA is autophosphorylated; it can transfer its phosphate group to either CheB or CheY.</text>
</comment>
<dbReference type="InterPro" id="IPR011006">
    <property type="entry name" value="CheY-like_superfamily"/>
</dbReference>
<dbReference type="CDD" id="cd19924">
    <property type="entry name" value="REC_CheV-like"/>
    <property type="match status" value="1"/>
</dbReference>
<dbReference type="GO" id="GO:0000155">
    <property type="term" value="F:phosphorelay sensor kinase activity"/>
    <property type="evidence" value="ECO:0007669"/>
    <property type="project" value="UniProtKB-ARBA"/>
</dbReference>
<feature type="domain" description="CheW-like" evidence="15">
    <location>
        <begin position="479"/>
        <end position="613"/>
    </location>
</feature>
<comment type="catalytic activity">
    <reaction evidence="1">
        <text>ATP + protein L-histidine = ADP + protein N-phospho-L-histidine.</text>
        <dbReference type="EC" id="2.7.13.3"/>
    </reaction>
</comment>
<dbReference type="InterPro" id="IPR051315">
    <property type="entry name" value="Bact_Chemotaxis_CheA"/>
</dbReference>
<dbReference type="PROSITE" id="PS50110">
    <property type="entry name" value="RESPONSE_REGULATORY"/>
    <property type="match status" value="1"/>
</dbReference>
<dbReference type="InterPro" id="IPR002545">
    <property type="entry name" value="CheW-lke_dom"/>
</dbReference>
<dbReference type="PRINTS" id="PR00344">
    <property type="entry name" value="BCTRLSENSOR"/>
</dbReference>
<evidence type="ECO:0000256" key="1">
    <source>
        <dbReference type="ARBA" id="ARBA00000085"/>
    </source>
</evidence>
<feature type="modified residue" description="4-aspartylphosphate" evidence="10">
    <location>
        <position position="686"/>
    </location>
</feature>
<evidence type="ECO:0000256" key="2">
    <source>
        <dbReference type="ARBA" id="ARBA00012438"/>
    </source>
</evidence>
<evidence type="ECO:0000256" key="12">
    <source>
        <dbReference type="SAM" id="MobiDB-lite"/>
    </source>
</evidence>
<dbReference type="Pfam" id="PF00072">
    <property type="entry name" value="Response_reg"/>
    <property type="match status" value="1"/>
</dbReference>
<protein>
    <recommendedName>
        <fullName evidence="3">Chemotaxis protein CheA</fullName>
        <ecNumber evidence="2">2.7.13.3</ecNumber>
    </recommendedName>
</protein>
<sequence length="759" mass="83995">MTPEQMRDASLLELFSLEAEAQTQVLSAGLLALERDPTQADQLESCMRAAHSLKGAARIVGVDAGVSVSHVMEDCLVSAQERRLLLRPEHIDALLQGTDLLMRIATPNNNPEAADIEVYVALMARLLDPTAPLVAPSAPVMAELQLEAPSPRVEPPVPAVEPPSAPTPRKTKRTTENGERVLRVTAERLNSLLDLSSKSLVETLRLKPHLATMQRLKRMQSNSLRALENLNVHLKDHALSLEAQEALEDARRLLAQSQQLLIEKNAELDEFAWHASQRAQVLYDTALACRMRPFADVLTGQVRMVRDLGRDLGKQVRLEIEGEKTQVDRDVLEKLEAPLTHLLRNAVDHGIETPEQRLLAGKPAEGLIRLRASHQAGLLVLELSDDGNGVDLEKVRRSIVERSLSPAQTAAQLSEEELLTFLFLPGFSLRDTVTEVSGRGVGLDAVQHMVRQLRGAVVLEQTAGEGSRFHLEVPLTLSVVRSLVVEVGDEAYAFPLAHIERMCDLEPADIVQVEGRQHFWHEGRHVGLVAASQLLQRPASQNSGQTLKVVVIRERDAIYGVAVERFIGERTLVVLPLDERLGKVQDISAGALLDDGSVVLIVDVEDMLRSVDKLLNTGRLERIARHSNQVVEAARKRILVVDDSLTVRELQRKLLLNRGYDVAVAVDGMDGWNALRSEDFDLLITDIDMPRMDGIELVTLLRRDNRLQSLPVMVVSYKDREEDRRRGLDAGADYYLAKASFHDDALLDAVVELIGGARA</sequence>
<dbReference type="InterPro" id="IPR005467">
    <property type="entry name" value="His_kinase_dom"/>
</dbReference>
<keyword evidence="11" id="KW-0175">Coiled coil</keyword>
<dbReference type="Gene3D" id="2.30.30.40">
    <property type="entry name" value="SH3 Domains"/>
    <property type="match status" value="1"/>
</dbReference>
<evidence type="ECO:0000259" key="16">
    <source>
        <dbReference type="PROSITE" id="PS50894"/>
    </source>
</evidence>
<dbReference type="PROSITE" id="PS50894">
    <property type="entry name" value="HPT"/>
    <property type="match status" value="1"/>
</dbReference>
<dbReference type="CDD" id="cd00088">
    <property type="entry name" value="HPT"/>
    <property type="match status" value="1"/>
</dbReference>
<keyword evidence="6" id="KW-0418">Kinase</keyword>
<name>A0A0F4TMW6_PSEFL</name>
<dbReference type="InterPro" id="IPR036061">
    <property type="entry name" value="CheW-like_dom_sf"/>
</dbReference>
<keyword evidence="7" id="KW-0902">Two-component regulatory system</keyword>
<proteinExistence type="predicted"/>
<dbReference type="OrthoDB" id="9803176at2"/>
<feature type="domain" description="Response regulatory" evidence="14">
    <location>
        <begin position="637"/>
        <end position="753"/>
    </location>
</feature>
<dbReference type="Pfam" id="PF01627">
    <property type="entry name" value="Hpt"/>
    <property type="match status" value="1"/>
</dbReference>
<evidence type="ECO:0000256" key="8">
    <source>
        <dbReference type="ARBA" id="ARBA00035100"/>
    </source>
</evidence>
<dbReference type="InterPro" id="IPR001789">
    <property type="entry name" value="Sig_transdc_resp-reg_receiver"/>
</dbReference>
<dbReference type="Gene3D" id="3.40.50.2300">
    <property type="match status" value="1"/>
</dbReference>
<dbReference type="SUPFAM" id="SSF55874">
    <property type="entry name" value="ATPase domain of HSP90 chaperone/DNA topoisomerase II/histidine kinase"/>
    <property type="match status" value="1"/>
</dbReference>
<evidence type="ECO:0000259" key="13">
    <source>
        <dbReference type="PROSITE" id="PS50109"/>
    </source>
</evidence>
<dbReference type="PANTHER" id="PTHR43395:SF1">
    <property type="entry name" value="CHEMOTAXIS PROTEIN CHEA"/>
    <property type="match status" value="1"/>
</dbReference>
<dbReference type="Gene3D" id="3.30.565.10">
    <property type="entry name" value="Histidine kinase-like ATPase, C-terminal domain"/>
    <property type="match status" value="1"/>
</dbReference>
<keyword evidence="5" id="KW-0808">Transferase</keyword>
<dbReference type="InterPro" id="IPR036890">
    <property type="entry name" value="HATPase_C_sf"/>
</dbReference>
<dbReference type="AlphaFoldDB" id="A0A0F4TMW6"/>
<dbReference type="PANTHER" id="PTHR43395">
    <property type="entry name" value="SENSOR HISTIDINE KINASE CHEA"/>
    <property type="match status" value="1"/>
</dbReference>
<dbReference type="SUPFAM" id="SSF52172">
    <property type="entry name" value="CheY-like"/>
    <property type="match status" value="1"/>
</dbReference>
<dbReference type="GO" id="GO:0006935">
    <property type="term" value="P:chemotaxis"/>
    <property type="evidence" value="ECO:0007669"/>
    <property type="project" value="InterPro"/>
</dbReference>
<feature type="domain" description="Histidine kinase" evidence="13">
    <location>
        <begin position="238"/>
        <end position="477"/>
    </location>
</feature>
<evidence type="ECO:0000313" key="18">
    <source>
        <dbReference type="Proteomes" id="UP000033588"/>
    </source>
</evidence>
<evidence type="ECO:0000256" key="9">
    <source>
        <dbReference type="PROSITE-ProRule" id="PRU00110"/>
    </source>
</evidence>
<dbReference type="InterPro" id="IPR004358">
    <property type="entry name" value="Sig_transdc_His_kin-like_C"/>
</dbReference>
<dbReference type="PATRIC" id="fig|294.132.peg.1745"/>
<evidence type="ECO:0000256" key="10">
    <source>
        <dbReference type="PROSITE-ProRule" id="PRU00169"/>
    </source>
</evidence>
<dbReference type="EMBL" id="LACC01000017">
    <property type="protein sequence ID" value="KJZ45340.1"/>
    <property type="molecule type" value="Genomic_DNA"/>
</dbReference>
<dbReference type="InterPro" id="IPR008207">
    <property type="entry name" value="Sig_transdc_His_kin_Hpt_dom"/>
</dbReference>
<evidence type="ECO:0000256" key="6">
    <source>
        <dbReference type="ARBA" id="ARBA00022777"/>
    </source>
</evidence>
<accession>A0A0F4TMW6</accession>
<dbReference type="CDD" id="cd16916">
    <property type="entry name" value="HATPase_CheA-like"/>
    <property type="match status" value="1"/>
</dbReference>